<dbReference type="PANTHER" id="PTHR33327">
    <property type="entry name" value="ENDONUCLEASE"/>
    <property type="match status" value="1"/>
</dbReference>
<accession>A0A154PA36</accession>
<gene>
    <name evidence="2" type="ORF">WN55_09980</name>
</gene>
<dbReference type="PANTHER" id="PTHR33327:SF3">
    <property type="entry name" value="RNA-DIRECTED DNA POLYMERASE"/>
    <property type="match status" value="1"/>
</dbReference>
<evidence type="ECO:0000256" key="1">
    <source>
        <dbReference type="SAM" id="MobiDB-lite"/>
    </source>
</evidence>
<dbReference type="EMBL" id="KQ434841">
    <property type="protein sequence ID" value="KZC08088.1"/>
    <property type="molecule type" value="Genomic_DNA"/>
</dbReference>
<protein>
    <submittedName>
        <fullName evidence="2">Uncharacterized protein</fullName>
    </submittedName>
</protein>
<organism evidence="2 3">
    <name type="scientific">Dufourea novaeangliae</name>
    <name type="common">Sweat bee</name>
    <dbReference type="NCBI Taxonomy" id="178035"/>
    <lineage>
        <taxon>Eukaryota</taxon>
        <taxon>Metazoa</taxon>
        <taxon>Ecdysozoa</taxon>
        <taxon>Arthropoda</taxon>
        <taxon>Hexapoda</taxon>
        <taxon>Insecta</taxon>
        <taxon>Pterygota</taxon>
        <taxon>Neoptera</taxon>
        <taxon>Endopterygota</taxon>
        <taxon>Hymenoptera</taxon>
        <taxon>Apocrita</taxon>
        <taxon>Aculeata</taxon>
        <taxon>Apoidea</taxon>
        <taxon>Anthophila</taxon>
        <taxon>Halictidae</taxon>
        <taxon>Rophitinae</taxon>
        <taxon>Dufourea</taxon>
    </lineage>
</organism>
<evidence type="ECO:0000313" key="2">
    <source>
        <dbReference type="EMBL" id="KZC08088.1"/>
    </source>
</evidence>
<reference evidence="2 3" key="1">
    <citation type="submission" date="2015-07" db="EMBL/GenBank/DDBJ databases">
        <title>The genome of Dufourea novaeangliae.</title>
        <authorList>
            <person name="Pan H."/>
            <person name="Kapheim K."/>
        </authorList>
    </citation>
    <scope>NUCLEOTIDE SEQUENCE [LARGE SCALE GENOMIC DNA]</scope>
    <source>
        <strain evidence="2">0120121106</strain>
        <tissue evidence="2">Whole body</tissue>
    </source>
</reference>
<proteinExistence type="predicted"/>
<dbReference type="AlphaFoldDB" id="A0A154PA36"/>
<keyword evidence="3" id="KW-1185">Reference proteome</keyword>
<dbReference type="Proteomes" id="UP000076502">
    <property type="component" value="Unassembled WGS sequence"/>
</dbReference>
<evidence type="ECO:0000313" key="3">
    <source>
        <dbReference type="Proteomes" id="UP000076502"/>
    </source>
</evidence>
<sequence length="106" mass="12183">MRSLATDDISDKVLKTLWLDKLADNVKNILLVSDENLEKLAIMADRIAEMSTGTECYTTSRNVPPWKEVLQRMSAMEHQIEKLSIDRQSRSLSRNFGRNKEGSRSR</sequence>
<feature type="region of interest" description="Disordered" evidence="1">
    <location>
        <begin position="82"/>
        <end position="106"/>
    </location>
</feature>
<name>A0A154PA36_DUFNO</name>